<evidence type="ECO:0000313" key="3">
    <source>
        <dbReference type="Proteomes" id="UP000477488"/>
    </source>
</evidence>
<name>A0A6L5XJS5_9BACT</name>
<dbReference type="AlphaFoldDB" id="A0A6L5XJS5"/>
<dbReference type="EMBL" id="VUMH01000003">
    <property type="protein sequence ID" value="MSS27394.1"/>
    <property type="molecule type" value="Genomic_DNA"/>
</dbReference>
<evidence type="ECO:0000313" key="2">
    <source>
        <dbReference type="EMBL" id="MSS27394.1"/>
    </source>
</evidence>
<evidence type="ECO:0000256" key="1">
    <source>
        <dbReference type="SAM" id="Phobius"/>
    </source>
</evidence>
<proteinExistence type="predicted"/>
<protein>
    <submittedName>
        <fullName evidence="2">Uncharacterized protein</fullName>
    </submittedName>
</protein>
<sequence>MGTALTLLGALLLTVAGMLWPAKLILEPEEFRCFRNLLLPGVLFAALLFWGAGALDPSVSAVNKFFATLVGTALLTFAARPLLRRTMRNAVLLLLSLASAAVAVPCVLLAVYLYAACFPSSFDFTPPPTDDKYDAAVPPHTCPRQRPALHDWA</sequence>
<accession>A0A6L5XJS5</accession>
<dbReference type="Proteomes" id="UP000477488">
    <property type="component" value="Unassembled WGS sequence"/>
</dbReference>
<feature type="transmembrane region" description="Helical" evidence="1">
    <location>
        <begin position="91"/>
        <end position="115"/>
    </location>
</feature>
<keyword evidence="1" id="KW-0812">Transmembrane</keyword>
<feature type="transmembrane region" description="Helical" evidence="1">
    <location>
        <begin position="37"/>
        <end position="55"/>
    </location>
</feature>
<feature type="transmembrane region" description="Helical" evidence="1">
    <location>
        <begin position="61"/>
        <end position="79"/>
    </location>
</feature>
<keyword evidence="1" id="KW-1133">Transmembrane helix</keyword>
<reference evidence="2 3" key="1">
    <citation type="submission" date="2019-09" db="EMBL/GenBank/DDBJ databases">
        <title>In-depth cultivation of the pig gut microbiome towards novel bacterial diversity and tailored functional studies.</title>
        <authorList>
            <person name="Wylensek D."/>
            <person name="Hitch T.C.A."/>
            <person name="Clavel T."/>
        </authorList>
    </citation>
    <scope>NUCLEOTIDE SEQUENCE [LARGE SCALE GENOMIC DNA]</scope>
    <source>
        <strain evidence="2 3">PG-178-WT-4</strain>
    </source>
</reference>
<organism evidence="2 3">
    <name type="scientific">Desulfovibrio porci</name>
    <dbReference type="NCBI Taxonomy" id="2605782"/>
    <lineage>
        <taxon>Bacteria</taxon>
        <taxon>Pseudomonadati</taxon>
        <taxon>Thermodesulfobacteriota</taxon>
        <taxon>Desulfovibrionia</taxon>
        <taxon>Desulfovibrionales</taxon>
        <taxon>Desulfovibrionaceae</taxon>
        <taxon>Desulfovibrio</taxon>
    </lineage>
</organism>
<comment type="caution">
    <text evidence="2">The sequence shown here is derived from an EMBL/GenBank/DDBJ whole genome shotgun (WGS) entry which is preliminary data.</text>
</comment>
<dbReference type="RefSeq" id="WP_154509682.1">
    <property type="nucleotide sequence ID" value="NZ_JAXELC010000029.1"/>
</dbReference>
<keyword evidence="1" id="KW-0472">Membrane</keyword>
<keyword evidence="3" id="KW-1185">Reference proteome</keyword>
<feature type="transmembrane region" description="Helical" evidence="1">
    <location>
        <begin position="6"/>
        <end position="25"/>
    </location>
</feature>
<gene>
    <name evidence="2" type="ORF">FYJ44_04885</name>
</gene>